<evidence type="ECO:0000313" key="3">
    <source>
        <dbReference type="Proteomes" id="UP000198736"/>
    </source>
</evidence>
<dbReference type="RefSeq" id="WP_090901654.1">
    <property type="nucleotide sequence ID" value="NZ_CZPZ01000034.1"/>
</dbReference>
<evidence type="ECO:0000313" key="2">
    <source>
        <dbReference type="EMBL" id="CUS39402.1"/>
    </source>
</evidence>
<organism evidence="2 3">
    <name type="scientific">Candidatus Nitrospira nitrificans</name>
    <dbReference type="NCBI Taxonomy" id="1742973"/>
    <lineage>
        <taxon>Bacteria</taxon>
        <taxon>Pseudomonadati</taxon>
        <taxon>Nitrospirota</taxon>
        <taxon>Nitrospiria</taxon>
        <taxon>Nitrospirales</taxon>
        <taxon>Nitrospiraceae</taxon>
        <taxon>Nitrospira</taxon>
    </lineage>
</organism>
<name>A0A0S4LRU5_9BACT</name>
<feature type="signal peptide" evidence="1">
    <location>
        <begin position="1"/>
        <end position="21"/>
    </location>
</feature>
<protein>
    <recommendedName>
        <fullName evidence="4">Lipoprotein</fullName>
    </recommendedName>
</protein>
<evidence type="ECO:0008006" key="4">
    <source>
        <dbReference type="Google" id="ProtNLM"/>
    </source>
</evidence>
<dbReference type="STRING" id="1742973.COMA2_70128"/>
<dbReference type="Proteomes" id="UP000198736">
    <property type="component" value="Unassembled WGS sequence"/>
</dbReference>
<keyword evidence="3" id="KW-1185">Reference proteome</keyword>
<dbReference type="EMBL" id="CZPZ01000034">
    <property type="protein sequence ID" value="CUS39402.1"/>
    <property type="molecule type" value="Genomic_DNA"/>
</dbReference>
<dbReference type="OrthoDB" id="9777656at2"/>
<sequence>MRESKTVWLLIFLLVAGCASSQGVDRAALNEVLHIDPTPTPESQPLANQDVHRSTALRLGVFFVNHDFPHRQSVRKVEWLTRQRDQLLRELAPLQDTHVLQDTFVLMDATLQGQDIRGIRQAGARYGADLILVVDGAAAVDRYNNRLAWLYPTLLGAYLAPGTECDTLVMVTGGLWAVRSEWHAPMQTVEGTSKLVGSAVMLEDSAALTEAKQRAIQTLGKRIVDQLPRWIQELPPAAVHSR</sequence>
<evidence type="ECO:0000256" key="1">
    <source>
        <dbReference type="SAM" id="SignalP"/>
    </source>
</evidence>
<accession>A0A0S4LRU5</accession>
<dbReference type="PROSITE" id="PS51257">
    <property type="entry name" value="PROKAR_LIPOPROTEIN"/>
    <property type="match status" value="1"/>
</dbReference>
<reference evidence="3" key="1">
    <citation type="submission" date="2015-10" db="EMBL/GenBank/DDBJ databases">
        <authorList>
            <person name="Luecker S."/>
            <person name="Luecker S."/>
        </authorList>
    </citation>
    <scope>NUCLEOTIDE SEQUENCE [LARGE SCALE GENOMIC DNA]</scope>
</reference>
<proteinExistence type="predicted"/>
<keyword evidence="1" id="KW-0732">Signal</keyword>
<feature type="chain" id="PRO_5006624220" description="Lipoprotein" evidence="1">
    <location>
        <begin position="22"/>
        <end position="242"/>
    </location>
</feature>
<dbReference type="AlphaFoldDB" id="A0A0S4LRU5"/>
<gene>
    <name evidence="2" type="ORF">COMA2_70128</name>
</gene>